<dbReference type="Gene3D" id="2.70.70.10">
    <property type="entry name" value="Glucose Permease (Domain IIA)"/>
    <property type="match status" value="1"/>
</dbReference>
<sequence length="262" mass="28566">MSSRTLKVTTPPMRGEDVAGWERTMNKVLQGWGAKTYRHPESGAYGVGDRSLAASIAYGYGIAAGALEGGITPELRIKIRNKRFSSAELERYHVRADWRRRLVKRLEQASEPGVHRLVAKVTQDSWGWHPPVHDGIDLICPANALLYAPARCRVIDVRSSGWWGKGAQPSGGHPVSDGDGIIQVELLETVGPLKKGLHLGFGHAEGARVRVGQVVQAGDVLGHAGFANAWHVHFMVNDGRFGLQGRGSQDPRPITDYCQKNG</sequence>
<accession>A0A6J7FHE1</accession>
<dbReference type="InterPro" id="IPR011055">
    <property type="entry name" value="Dup_hybrid_motif"/>
</dbReference>
<name>A0A6J7FHE1_9ZZZZ</name>
<gene>
    <name evidence="1" type="ORF">UFOPK3564_00232</name>
</gene>
<dbReference type="AlphaFoldDB" id="A0A6J7FHE1"/>
<reference evidence="1" key="1">
    <citation type="submission" date="2020-05" db="EMBL/GenBank/DDBJ databases">
        <authorList>
            <person name="Chiriac C."/>
            <person name="Salcher M."/>
            <person name="Ghai R."/>
            <person name="Kavagutti S V."/>
        </authorList>
    </citation>
    <scope>NUCLEOTIDE SEQUENCE</scope>
</reference>
<evidence type="ECO:0000313" key="1">
    <source>
        <dbReference type="EMBL" id="CAB4894751.1"/>
    </source>
</evidence>
<dbReference type="EMBL" id="CAFBMK010000007">
    <property type="protein sequence ID" value="CAB4894751.1"/>
    <property type="molecule type" value="Genomic_DNA"/>
</dbReference>
<proteinExistence type="predicted"/>
<protein>
    <submittedName>
        <fullName evidence="1">Unannotated protein</fullName>
    </submittedName>
</protein>
<dbReference type="CDD" id="cd12797">
    <property type="entry name" value="M23_peptidase"/>
    <property type="match status" value="1"/>
</dbReference>
<dbReference type="SUPFAM" id="SSF51261">
    <property type="entry name" value="Duplicated hybrid motif"/>
    <property type="match status" value="1"/>
</dbReference>
<organism evidence="1">
    <name type="scientific">freshwater metagenome</name>
    <dbReference type="NCBI Taxonomy" id="449393"/>
    <lineage>
        <taxon>unclassified sequences</taxon>
        <taxon>metagenomes</taxon>
        <taxon>ecological metagenomes</taxon>
    </lineage>
</organism>